<dbReference type="PANTHER" id="PTHR36357:SF1">
    <property type="entry name" value="OS03G0148300 PROTEIN"/>
    <property type="match status" value="1"/>
</dbReference>
<dbReference type="PANTHER" id="PTHR36357">
    <property type="entry name" value="OS03G0148300 PROTEIN"/>
    <property type="match status" value="1"/>
</dbReference>
<evidence type="ECO:0000256" key="1">
    <source>
        <dbReference type="SAM" id="MobiDB-lite"/>
    </source>
</evidence>
<dbReference type="Gene3D" id="3.30.70.260">
    <property type="match status" value="1"/>
</dbReference>
<protein>
    <submittedName>
        <fullName evidence="2">Uncharacterized protein</fullName>
    </submittedName>
</protein>
<dbReference type="EMBL" id="GGEC01065199">
    <property type="protein sequence ID" value="MBX45683.1"/>
    <property type="molecule type" value="Transcribed_RNA"/>
</dbReference>
<reference evidence="2" key="1">
    <citation type="submission" date="2018-02" db="EMBL/GenBank/DDBJ databases">
        <title>Rhizophora mucronata_Transcriptome.</title>
        <authorList>
            <person name="Meera S.P."/>
            <person name="Sreeshan A."/>
            <person name="Augustine A."/>
        </authorList>
    </citation>
    <scope>NUCLEOTIDE SEQUENCE</scope>
    <source>
        <tissue evidence="2">Leaf</tissue>
    </source>
</reference>
<feature type="region of interest" description="Disordered" evidence="1">
    <location>
        <begin position="72"/>
        <end position="95"/>
    </location>
</feature>
<name>A0A2P2NTC6_RHIMU</name>
<evidence type="ECO:0000313" key="2">
    <source>
        <dbReference type="EMBL" id="MBX45683.1"/>
    </source>
</evidence>
<accession>A0A2P2NTC6</accession>
<dbReference type="AlphaFoldDB" id="A0A2P2NTC6"/>
<sequence length="95" mass="11238">MKWTKVLRTGGIEVKFMAVDLSTIMFTMEQGRDMMELKEFILKEPEAYEIKLGDQVFRRPGDPPLEEVIEKLRSQKDKDQDTPNIKNDRHVREEL</sequence>
<proteinExistence type="predicted"/>
<organism evidence="2">
    <name type="scientific">Rhizophora mucronata</name>
    <name type="common">Asiatic mangrove</name>
    <dbReference type="NCBI Taxonomy" id="61149"/>
    <lineage>
        <taxon>Eukaryota</taxon>
        <taxon>Viridiplantae</taxon>
        <taxon>Streptophyta</taxon>
        <taxon>Embryophyta</taxon>
        <taxon>Tracheophyta</taxon>
        <taxon>Spermatophyta</taxon>
        <taxon>Magnoliopsida</taxon>
        <taxon>eudicotyledons</taxon>
        <taxon>Gunneridae</taxon>
        <taxon>Pentapetalae</taxon>
        <taxon>rosids</taxon>
        <taxon>fabids</taxon>
        <taxon>Malpighiales</taxon>
        <taxon>Rhizophoraceae</taxon>
        <taxon>Rhizophora</taxon>
    </lineage>
</organism>